<feature type="signal peptide" evidence="2">
    <location>
        <begin position="1"/>
        <end position="25"/>
    </location>
</feature>
<accession>A0A518I0M3</accession>
<dbReference type="EMBL" id="CP037423">
    <property type="protein sequence ID" value="QDV46638.1"/>
    <property type="molecule type" value="Genomic_DNA"/>
</dbReference>
<feature type="compositionally biased region" description="Pro residues" evidence="1">
    <location>
        <begin position="480"/>
        <end position="504"/>
    </location>
</feature>
<dbReference type="OrthoDB" id="238179at2"/>
<evidence type="ECO:0000256" key="1">
    <source>
        <dbReference type="SAM" id="MobiDB-lite"/>
    </source>
</evidence>
<dbReference type="Proteomes" id="UP000319004">
    <property type="component" value="Chromosome"/>
</dbReference>
<evidence type="ECO:0000256" key="2">
    <source>
        <dbReference type="SAM" id="SignalP"/>
    </source>
</evidence>
<feature type="domain" description="DUF11" evidence="3">
    <location>
        <begin position="792"/>
        <end position="878"/>
    </location>
</feature>
<feature type="compositionally biased region" description="Low complexity" evidence="1">
    <location>
        <begin position="416"/>
        <end position="435"/>
    </location>
</feature>
<feature type="compositionally biased region" description="Polar residues" evidence="1">
    <location>
        <begin position="191"/>
        <end position="210"/>
    </location>
</feature>
<name>A0A518I0M3_9BACT</name>
<evidence type="ECO:0000313" key="4">
    <source>
        <dbReference type="EMBL" id="QDV46638.1"/>
    </source>
</evidence>
<feature type="compositionally biased region" description="Polar residues" evidence="1">
    <location>
        <begin position="105"/>
        <end position="131"/>
    </location>
</feature>
<feature type="compositionally biased region" description="Low complexity" evidence="1">
    <location>
        <begin position="679"/>
        <end position="689"/>
    </location>
</feature>
<feature type="compositionally biased region" description="Low complexity" evidence="1">
    <location>
        <begin position="600"/>
        <end position="621"/>
    </location>
</feature>
<feature type="compositionally biased region" description="Low complexity" evidence="1">
    <location>
        <begin position="460"/>
        <end position="479"/>
    </location>
</feature>
<feature type="compositionally biased region" description="Low complexity" evidence="1">
    <location>
        <begin position="758"/>
        <end position="768"/>
    </location>
</feature>
<dbReference type="InterPro" id="IPR001434">
    <property type="entry name" value="OmcB-like_DUF11"/>
</dbReference>
<organism evidence="4 5">
    <name type="scientific">Stieleria neptunia</name>
    <dbReference type="NCBI Taxonomy" id="2527979"/>
    <lineage>
        <taxon>Bacteria</taxon>
        <taxon>Pseudomonadati</taxon>
        <taxon>Planctomycetota</taxon>
        <taxon>Planctomycetia</taxon>
        <taxon>Pirellulales</taxon>
        <taxon>Pirellulaceae</taxon>
        <taxon>Stieleria</taxon>
    </lineage>
</organism>
<dbReference type="AlphaFoldDB" id="A0A518I0M3"/>
<dbReference type="Gene3D" id="2.60.40.10">
    <property type="entry name" value="Immunoglobulins"/>
    <property type="match status" value="1"/>
</dbReference>
<feature type="compositionally biased region" description="Low complexity" evidence="1">
    <location>
        <begin position="505"/>
        <end position="525"/>
    </location>
</feature>
<feature type="region of interest" description="Disordered" evidence="1">
    <location>
        <begin position="26"/>
        <end position="742"/>
    </location>
</feature>
<dbReference type="RefSeq" id="WP_145390838.1">
    <property type="nucleotide sequence ID" value="NZ_CP037423.1"/>
</dbReference>
<keyword evidence="5" id="KW-1185">Reference proteome</keyword>
<dbReference type="InterPro" id="IPR013783">
    <property type="entry name" value="Ig-like_fold"/>
</dbReference>
<gene>
    <name evidence="4" type="primary">omcB_4</name>
    <name evidence="4" type="ORF">Enr13x_65470</name>
</gene>
<feature type="compositionally biased region" description="Low complexity" evidence="1">
    <location>
        <begin position="224"/>
        <end position="237"/>
    </location>
</feature>
<dbReference type="PANTHER" id="PTHR35902">
    <property type="entry name" value="S-LAYER DOMAIN-LIKE PROTEIN-RELATED"/>
    <property type="match status" value="1"/>
</dbReference>
<protein>
    <submittedName>
        <fullName evidence="4">Large cysteine-rich periplasmic protein OmcB</fullName>
    </submittedName>
</protein>
<feature type="chain" id="PRO_5021775701" evidence="2">
    <location>
        <begin position="26"/>
        <end position="1243"/>
    </location>
</feature>
<dbReference type="Pfam" id="PF01345">
    <property type="entry name" value="DUF11"/>
    <property type="match status" value="1"/>
</dbReference>
<evidence type="ECO:0000313" key="5">
    <source>
        <dbReference type="Proteomes" id="UP000319004"/>
    </source>
</evidence>
<feature type="region of interest" description="Disordered" evidence="1">
    <location>
        <begin position="749"/>
        <end position="768"/>
    </location>
</feature>
<dbReference type="PANTHER" id="PTHR35902:SF3">
    <property type="entry name" value="NPCBM-ASSOCIATED, NEW3 DOMAIN OF ALPHA-GALACTOSIDASE"/>
    <property type="match status" value="1"/>
</dbReference>
<dbReference type="KEGG" id="snep:Enr13x_65470"/>
<sequence precursor="true">MLRGHIKSFALYSLATLLVASPVTAATPGDASRRAAARATSARESDSTTTSQNVTASVRNALGLRPMGEKEPIRQVVGKQPTAPKVDPNRSLSLIPSLFGGSHRATASKTTTQARTAPRTSTPQPANQAVQSRGILGDIFGSRPGRTETAARPAETPPPTVDWQGIPYHQARSKSPAKGPTPIRDPRPNETRFNGPSQLATRPSTPSPTHASPRMSPAIPQPPALAAAPSSRRTAPPQTAPSRVQRDDNAALSILSSSRRSGRRDVPTLDASEIAAAQKASVASKTLVPKVAKRDVSPEPQPETQSKPVPQPKLNPPTPKPALAKTEPKPATPKPVAAKPARQPTPPNRTPAADIAINPQPKPQPASQPASVATLPESAAEPESGTSVDAIAASQSGESMIAAAPQRSVPQPAPTAQADVAAKNAIAAPAEIAAATPPETRRETSVSPQFADAPMPMQPEPADTASAPTAEAAIALNAPNPKPATPKPAPPQPAPPQPAPPQPATPNLTTPAAAPPAELAATPQPQSVPLSPTDLATPQRAAPPMPAPAAPQFGPTGSVAGHRIGPPASSFQPRPQPRAALNPAHLPFGPAAAPIGSGVANSAQAATAPAAPRTIPTAPMTVQPYAPTQPISQNPYIYGHYPNPTPPQSRTAPQGTLPGAAPQLAQQPTISVGPDRRYAPTTAPAPTRPSGSQLGAPMASMPAPPTKPVSAAPQHPAPQHPAPQYSAPPQSAPQSAPPAASTVAIDQPFQAPSQPRPSVSESSVSESAANQLLAGHTAVASELPGLRVVTHGPSSVIIRQTHEFEIRVENRGAIDAEGLMVRAVVPDWADIKGQSTTRGDIDSQGLKAGDRLVWTLDTLPAGKTEKLFLRLQARQSGTHRLDVDWTLTPQTSVAKVHVREPLLDLLIEGPEEVVYGESQTYKVRVLNPGDGLAPNVVFTLSPNSSTPQTQRIGDIPSGKEAQFEVELTAQDLGDLKIHGLAAGDLGLKAQAEKTIQVSAAELEAVLAGPEAKYQNTDAIYHLQISNKGKATCKNVTASLGLPPGIHYQGGIDIARKQGTQLTWEIESLPPGASRDYEFSCSMVSPGKQTFDFTAAGSAAGKTAVALDTQVESIADLVMTLQDPAAPAPVGSEVVYEIVIRNRGSRQANGVRAIAQFSNGIEPRRIEGHSGQVLTGQVLLDPIETIRPGEEIHIRVIAEAESEGHHRFRTEIRSGETVLVAEEATQFLSKRGERVSRRSSSSSR</sequence>
<evidence type="ECO:0000259" key="3">
    <source>
        <dbReference type="Pfam" id="PF01345"/>
    </source>
</evidence>
<proteinExistence type="predicted"/>
<feature type="compositionally biased region" description="Low complexity" evidence="1">
    <location>
        <begin position="722"/>
        <end position="741"/>
    </location>
</feature>
<reference evidence="4 5" key="1">
    <citation type="submission" date="2019-03" db="EMBL/GenBank/DDBJ databases">
        <title>Deep-cultivation of Planctomycetes and their phenomic and genomic characterization uncovers novel biology.</title>
        <authorList>
            <person name="Wiegand S."/>
            <person name="Jogler M."/>
            <person name="Boedeker C."/>
            <person name="Pinto D."/>
            <person name="Vollmers J."/>
            <person name="Rivas-Marin E."/>
            <person name="Kohn T."/>
            <person name="Peeters S.H."/>
            <person name="Heuer A."/>
            <person name="Rast P."/>
            <person name="Oberbeckmann S."/>
            <person name="Bunk B."/>
            <person name="Jeske O."/>
            <person name="Meyerdierks A."/>
            <person name="Storesund J.E."/>
            <person name="Kallscheuer N."/>
            <person name="Luecker S."/>
            <person name="Lage O.M."/>
            <person name="Pohl T."/>
            <person name="Merkel B.J."/>
            <person name="Hornburger P."/>
            <person name="Mueller R.-W."/>
            <person name="Bruemmer F."/>
            <person name="Labrenz M."/>
            <person name="Spormann A.M."/>
            <person name="Op den Camp H."/>
            <person name="Overmann J."/>
            <person name="Amann R."/>
            <person name="Jetten M.S.M."/>
            <person name="Mascher T."/>
            <person name="Medema M.H."/>
            <person name="Devos D.P."/>
            <person name="Kaster A.-K."/>
            <person name="Ovreas L."/>
            <person name="Rohde M."/>
            <person name="Galperin M.Y."/>
            <person name="Jogler C."/>
        </authorList>
    </citation>
    <scope>NUCLEOTIDE SEQUENCE [LARGE SCALE GENOMIC DNA]</scope>
    <source>
        <strain evidence="4 5">Enr13</strain>
    </source>
</reference>
<feature type="compositionally biased region" description="Pro residues" evidence="1">
    <location>
        <begin position="309"/>
        <end position="320"/>
    </location>
</feature>
<keyword evidence="2" id="KW-0732">Signal</keyword>